<gene>
    <name evidence="1" type="ORF">BHY_1382</name>
</gene>
<sequence length="138" mass="16701">MKIRQDDPGLILEIRQWGCYFLCLHYYIEEFRKLRFNIIDINNNYHRFIRLGYMNSNCYILDPCKILGYFSINTNVKREIQSYRCLNSEFEISEVKIKGIPGYHFIAINSNSVLYDSLELKERGKEYYITSKRVFRRV</sequence>
<dbReference type="RefSeq" id="WP_025400249.1">
    <property type="nucleotide sequence ID" value="NZ_CP004168.1"/>
</dbReference>
<evidence type="ECO:0000313" key="1">
    <source>
        <dbReference type="EMBL" id="AHH04333.1"/>
    </source>
</evidence>
<accession>W5SCD4</accession>
<proteinExistence type="predicted"/>
<dbReference type="EMBL" id="CP004168">
    <property type="protein sequence ID" value="AHH04333.1"/>
    <property type="molecule type" value="Genomic_DNA"/>
</dbReference>
<organism evidence="1">
    <name type="scientific">Borrelia nietonii YOR</name>
    <dbReference type="NCBI Taxonomy" id="1293576"/>
    <lineage>
        <taxon>Bacteria</taxon>
        <taxon>Pseudomonadati</taxon>
        <taxon>Spirochaetota</taxon>
        <taxon>Spirochaetia</taxon>
        <taxon>Spirochaetales</taxon>
        <taxon>Borreliaceae</taxon>
        <taxon>Borrelia</taxon>
        <taxon>Borrelia nietonii</taxon>
    </lineage>
</organism>
<name>W5SCD4_9SPIR</name>
<reference evidence="1" key="1">
    <citation type="submission" date="2013-02" db="EMBL/GenBank/DDBJ databases">
        <title>Comparative genomics of Borrelia species.</title>
        <authorList>
            <person name="Schwan T.G."/>
            <person name="Raffel S.J."/>
            <person name="Porcella S.F."/>
        </authorList>
    </citation>
    <scope>NUCLEOTIDE SEQUENCE</scope>
    <source>
        <strain evidence="1">YOR</strain>
        <plasmid evidence="1">unnamed</plasmid>
    </source>
</reference>
<dbReference type="Pfam" id="PF03196">
    <property type="entry name" value="DUF261"/>
    <property type="match status" value="1"/>
</dbReference>
<keyword evidence="1" id="KW-0614">Plasmid</keyword>
<evidence type="ECO:0008006" key="2">
    <source>
        <dbReference type="Google" id="ProtNLM"/>
    </source>
</evidence>
<dbReference type="InterPro" id="IPR004884">
    <property type="entry name" value="DUF261"/>
</dbReference>
<protein>
    <recommendedName>
        <fullName evidence="2">BppB</fullName>
    </recommendedName>
</protein>
<dbReference type="HOGENOM" id="CLU_139609_0_0_12"/>
<dbReference type="AlphaFoldDB" id="W5SCD4"/>
<geneLocation type="plasmid" evidence="1">
    <name>unnamed</name>
</geneLocation>